<dbReference type="InterPro" id="IPR000210">
    <property type="entry name" value="BTB/POZ_dom"/>
</dbReference>
<organism evidence="2 3">
    <name type="scientific">Larinioides sclopetarius</name>
    <dbReference type="NCBI Taxonomy" id="280406"/>
    <lineage>
        <taxon>Eukaryota</taxon>
        <taxon>Metazoa</taxon>
        <taxon>Ecdysozoa</taxon>
        <taxon>Arthropoda</taxon>
        <taxon>Chelicerata</taxon>
        <taxon>Arachnida</taxon>
        <taxon>Araneae</taxon>
        <taxon>Araneomorphae</taxon>
        <taxon>Entelegynae</taxon>
        <taxon>Araneoidea</taxon>
        <taxon>Araneidae</taxon>
        <taxon>Larinioides</taxon>
    </lineage>
</organism>
<dbReference type="SMART" id="SM00225">
    <property type="entry name" value="BTB"/>
    <property type="match status" value="1"/>
</dbReference>
<dbReference type="Gene3D" id="3.30.710.10">
    <property type="entry name" value="Potassium Channel Kv1.1, Chain A"/>
    <property type="match status" value="1"/>
</dbReference>
<accession>A0AAV2AIH6</accession>
<feature type="domain" description="BTB" evidence="1">
    <location>
        <begin position="339"/>
        <end position="406"/>
    </location>
</feature>
<dbReference type="Pfam" id="PF00651">
    <property type="entry name" value="BTB"/>
    <property type="match status" value="1"/>
</dbReference>
<dbReference type="PANTHER" id="PTHR24413">
    <property type="entry name" value="SPECKLE-TYPE POZ PROTEIN"/>
    <property type="match status" value="1"/>
</dbReference>
<sequence length="524" mass="61765">MAKIPFDYRLQKGEKTVFKWVVNNFKPHLFGSSDFECLEGPLFEIRRAAFKVRFFPWYEECPRKVACLLTREDNNVPELVHYFVDSEITIHKNIWKQPGNVCGFGNYERKYLPLLNLSDLKNNYPTQCKLTIQFSFRRCIFKKNCPRYFSATSELGISTASFFTSLRNPFSSEFREESVEEDVSRNDVAENEENELTQNIPLNTRKRHIHMFFMYDSRQNTFYLMFTSEWDSVFLRYKTFLFDIKRNISIASNMADNLLLKSEAWFSNMVLPRYLQEEIVRSPSVLETLGAYTNISYYTGELRKDSELEFGSSFSSKERKYFDLKADLKNLNCNRTRRADICIRNEEKTFEAHKCILAARSPVFKAMLHSDTLESRTGFLRIVDMNSEELRLFLNFIYSSEFDEGLEYETVFSLYAAADKYGIISLSRVCRRELKKNISLDNLHEMLILSHLHIDVELKEFIIKFLSTWYPNSDARVISYLNSMGLDQQLTEEDIEFFGGLGSFYRKRDAFIEISQLRSCSQRK</sequence>
<dbReference type="AlphaFoldDB" id="A0AAV2AIH6"/>
<dbReference type="EMBL" id="CAXIEN010000162">
    <property type="protein sequence ID" value="CAL1283019.1"/>
    <property type="molecule type" value="Genomic_DNA"/>
</dbReference>
<dbReference type="CDD" id="cd18186">
    <property type="entry name" value="BTB_POZ_ZBTB_KLHL-like"/>
    <property type="match status" value="1"/>
</dbReference>
<dbReference type="Proteomes" id="UP001497382">
    <property type="component" value="Unassembled WGS sequence"/>
</dbReference>
<name>A0AAV2AIH6_9ARAC</name>
<reference evidence="2 3" key="1">
    <citation type="submission" date="2024-04" db="EMBL/GenBank/DDBJ databases">
        <authorList>
            <person name="Rising A."/>
            <person name="Reimegard J."/>
            <person name="Sonavane S."/>
            <person name="Akerstrom W."/>
            <person name="Nylinder S."/>
            <person name="Hedman E."/>
            <person name="Kallberg Y."/>
        </authorList>
    </citation>
    <scope>NUCLEOTIDE SEQUENCE [LARGE SCALE GENOMIC DNA]</scope>
</reference>
<dbReference type="InterPro" id="IPR011333">
    <property type="entry name" value="SKP1/BTB/POZ_sf"/>
</dbReference>
<gene>
    <name evidence="2" type="ORF">LARSCL_LOCUS12353</name>
</gene>
<evidence type="ECO:0000313" key="2">
    <source>
        <dbReference type="EMBL" id="CAL1283019.1"/>
    </source>
</evidence>
<dbReference type="SUPFAM" id="SSF54695">
    <property type="entry name" value="POZ domain"/>
    <property type="match status" value="1"/>
</dbReference>
<evidence type="ECO:0000259" key="1">
    <source>
        <dbReference type="PROSITE" id="PS50097"/>
    </source>
</evidence>
<keyword evidence="3" id="KW-1185">Reference proteome</keyword>
<protein>
    <recommendedName>
        <fullName evidence="1">BTB domain-containing protein</fullName>
    </recommendedName>
</protein>
<proteinExistence type="predicted"/>
<comment type="caution">
    <text evidence="2">The sequence shown here is derived from an EMBL/GenBank/DDBJ whole genome shotgun (WGS) entry which is preliminary data.</text>
</comment>
<dbReference type="PROSITE" id="PS50097">
    <property type="entry name" value="BTB"/>
    <property type="match status" value="1"/>
</dbReference>
<evidence type="ECO:0000313" key="3">
    <source>
        <dbReference type="Proteomes" id="UP001497382"/>
    </source>
</evidence>